<dbReference type="AlphaFoldDB" id="A0A1W9ZBL8"/>
<organism evidence="6 7">
    <name type="scientific">Mycobacterium arosiense ATCC BAA-1401 = DSM 45069</name>
    <dbReference type="NCBI Taxonomy" id="1265311"/>
    <lineage>
        <taxon>Bacteria</taxon>
        <taxon>Bacillati</taxon>
        <taxon>Actinomycetota</taxon>
        <taxon>Actinomycetes</taxon>
        <taxon>Mycobacteriales</taxon>
        <taxon>Mycobacteriaceae</taxon>
        <taxon>Mycobacterium</taxon>
        <taxon>Mycobacterium avium complex (MAC)</taxon>
    </lineage>
</organism>
<dbReference type="InterPro" id="IPR036188">
    <property type="entry name" value="FAD/NAD-bd_sf"/>
</dbReference>
<dbReference type="PRINTS" id="PR00411">
    <property type="entry name" value="PNDRDTASEI"/>
</dbReference>
<evidence type="ECO:0000256" key="1">
    <source>
        <dbReference type="ARBA" id="ARBA00010139"/>
    </source>
</evidence>
<evidence type="ECO:0000313" key="7">
    <source>
        <dbReference type="Proteomes" id="UP000192707"/>
    </source>
</evidence>
<name>A0A1W9ZBL8_MYCAI</name>
<evidence type="ECO:0000313" key="6">
    <source>
        <dbReference type="EMBL" id="ORA11418.1"/>
    </source>
</evidence>
<sequence>MTRTRDGAHRTTSVVIVGAGFGGLAAAIELKRSGISDLVIFERGSSVGGVWRDNAYPGAACDVPSPIYSYSYALKPDWSAVFGKQPEILNYLTAVSREFDIESLIRFNTEVTAAEFDDATGQWTVTTASGDLVVADALVLATGQLSRPKVPDVPGLDTFTGRSFHSAQWPQDFDLTDKKVIVVGSGASAIQVVPAIADRVRDLTVVARSPNWVMWKSRRVPGRFQTALMRRFGWLRMLHHIALFLAYEVRYPLVTRAAEPVRRLSQWYLITRLKRYVKDPDEVAAAIPNYRLLCNRLLLSNDWYPTIGRPDVHLVGSAVARVDETGVQTADGRRIDADVIIWCTGFKASEFLAPISILGRGGVNLHQQWAECPTAYLGMTVPNFPNMFVLFGPNTNSITNTIVFLLERQAAYVRQALQHKESRGLAWLEVSEPTFHRFQDWLQQKLDRTVFTDNCPGWYTNAQGKVTAMWPASHLRYAWATRAFKPHEYRSHPVGGSPNSATTTPSRIKEVR</sequence>
<keyword evidence="4" id="KW-0560">Oxidoreductase</keyword>
<gene>
    <name evidence="6" type="ORF">BST14_18575</name>
</gene>
<comment type="similarity">
    <text evidence="1">Belongs to the FAD-binding monooxygenase family.</text>
</comment>
<evidence type="ECO:0000256" key="4">
    <source>
        <dbReference type="ARBA" id="ARBA00023002"/>
    </source>
</evidence>
<dbReference type="Pfam" id="PF00743">
    <property type="entry name" value="FMO-like"/>
    <property type="match status" value="1"/>
</dbReference>
<dbReference type="GO" id="GO:0004499">
    <property type="term" value="F:N,N-dimethylaniline monooxygenase activity"/>
    <property type="evidence" value="ECO:0007669"/>
    <property type="project" value="InterPro"/>
</dbReference>
<comment type="caution">
    <text evidence="6">The sequence shown here is derived from an EMBL/GenBank/DDBJ whole genome shotgun (WGS) entry which is preliminary data.</text>
</comment>
<protein>
    <recommendedName>
        <fullName evidence="8">4-hydroxyacetophenone monooxygenase</fullName>
    </recommendedName>
</protein>
<dbReference type="GO" id="GO:0050660">
    <property type="term" value="F:flavin adenine dinucleotide binding"/>
    <property type="evidence" value="ECO:0007669"/>
    <property type="project" value="InterPro"/>
</dbReference>
<dbReference type="EMBL" id="MVHG01000053">
    <property type="protein sequence ID" value="ORA11418.1"/>
    <property type="molecule type" value="Genomic_DNA"/>
</dbReference>
<evidence type="ECO:0000256" key="2">
    <source>
        <dbReference type="ARBA" id="ARBA00022630"/>
    </source>
</evidence>
<keyword evidence="7" id="KW-1185">Reference proteome</keyword>
<reference evidence="6 7" key="1">
    <citation type="submission" date="2016-12" db="EMBL/GenBank/DDBJ databases">
        <title>The new phylogeny of genus Mycobacterium.</title>
        <authorList>
            <person name="Tortoli E."/>
            <person name="Trovato A."/>
            <person name="Cirillo D.M."/>
        </authorList>
    </citation>
    <scope>NUCLEOTIDE SEQUENCE [LARGE SCALE GENOMIC DNA]</scope>
    <source>
        <strain evidence="6 7">DSM 45069</strain>
    </source>
</reference>
<dbReference type="PRINTS" id="PR00368">
    <property type="entry name" value="FADPNR"/>
</dbReference>
<proteinExistence type="inferred from homology"/>
<evidence type="ECO:0000256" key="5">
    <source>
        <dbReference type="SAM" id="MobiDB-lite"/>
    </source>
</evidence>
<dbReference type="PANTHER" id="PTHR42877">
    <property type="entry name" value="L-ORNITHINE N(5)-MONOOXYGENASE-RELATED"/>
    <property type="match status" value="1"/>
</dbReference>
<dbReference type="InterPro" id="IPR051209">
    <property type="entry name" value="FAD-bind_Monooxygenase_sf"/>
</dbReference>
<accession>A0A1W9ZBL8</accession>
<evidence type="ECO:0008006" key="8">
    <source>
        <dbReference type="Google" id="ProtNLM"/>
    </source>
</evidence>
<dbReference type="SUPFAM" id="SSF51905">
    <property type="entry name" value="FAD/NAD(P)-binding domain"/>
    <property type="match status" value="1"/>
</dbReference>
<dbReference type="Gene3D" id="3.50.50.60">
    <property type="entry name" value="FAD/NAD(P)-binding domain"/>
    <property type="match status" value="2"/>
</dbReference>
<dbReference type="InterPro" id="IPR020946">
    <property type="entry name" value="Flavin_mOase-like"/>
</dbReference>
<dbReference type="PANTHER" id="PTHR42877:SF4">
    <property type="entry name" value="FAD_NAD(P)-BINDING DOMAIN-CONTAINING PROTEIN-RELATED"/>
    <property type="match status" value="1"/>
</dbReference>
<evidence type="ECO:0000256" key="3">
    <source>
        <dbReference type="ARBA" id="ARBA00022827"/>
    </source>
</evidence>
<feature type="region of interest" description="Disordered" evidence="5">
    <location>
        <begin position="490"/>
        <end position="512"/>
    </location>
</feature>
<dbReference type="Proteomes" id="UP000192707">
    <property type="component" value="Unassembled WGS sequence"/>
</dbReference>
<keyword evidence="3" id="KW-0274">FAD</keyword>
<dbReference type="GO" id="GO:0050661">
    <property type="term" value="F:NADP binding"/>
    <property type="evidence" value="ECO:0007669"/>
    <property type="project" value="InterPro"/>
</dbReference>
<keyword evidence="2" id="KW-0285">Flavoprotein</keyword>
<feature type="compositionally biased region" description="Polar residues" evidence="5">
    <location>
        <begin position="497"/>
        <end position="506"/>
    </location>
</feature>